<dbReference type="Pfam" id="PF04285">
    <property type="entry name" value="DUF444"/>
    <property type="match status" value="2"/>
</dbReference>
<dbReference type="InterPro" id="IPR006698">
    <property type="entry name" value="UPF0229"/>
</dbReference>
<gene>
    <name evidence="2" type="ordered locus">Sulac_2530</name>
</gene>
<proteinExistence type="predicted"/>
<evidence type="ECO:0008006" key="4">
    <source>
        <dbReference type="Google" id="ProtNLM"/>
    </source>
</evidence>
<evidence type="ECO:0000256" key="1">
    <source>
        <dbReference type="SAM" id="MobiDB-lite"/>
    </source>
</evidence>
<dbReference type="AlphaFoldDB" id="G8TWK3"/>
<dbReference type="PANTHER" id="PTHR30510:SF2">
    <property type="entry name" value="UPF0229 PROTEIN YEAH"/>
    <property type="match status" value="1"/>
</dbReference>
<dbReference type="PATRIC" id="fig|679936.5.peg.2618"/>
<dbReference type="Proteomes" id="UP000005439">
    <property type="component" value="Chromosome"/>
</dbReference>
<name>G8TWK3_SULAD</name>
<dbReference type="HOGENOM" id="CLU_049702_2_0_9"/>
<feature type="region of interest" description="Disordered" evidence="1">
    <location>
        <begin position="73"/>
        <end position="106"/>
    </location>
</feature>
<organism evidence="2 3">
    <name type="scientific">Sulfobacillus acidophilus (strain ATCC 700253 / DSM 10332 / NAL)</name>
    <dbReference type="NCBI Taxonomy" id="679936"/>
    <lineage>
        <taxon>Bacteria</taxon>
        <taxon>Bacillati</taxon>
        <taxon>Bacillota</taxon>
        <taxon>Clostridia</taxon>
        <taxon>Eubacteriales</taxon>
        <taxon>Clostridiales Family XVII. Incertae Sedis</taxon>
        <taxon>Sulfobacillus</taxon>
    </lineage>
</organism>
<reference evidence="2 3" key="2">
    <citation type="journal article" date="2012" name="Stand. Genomic Sci.">
        <title>Complete genome sequence of the moderately thermophilic mineral-sulfide-oxidizing firmicute Sulfobacillus acidophilus type strain (NAL(T)).</title>
        <authorList>
            <person name="Anderson I."/>
            <person name="Chertkov O."/>
            <person name="Chen A."/>
            <person name="Saunders E."/>
            <person name="Lapidus A."/>
            <person name="Nolan M."/>
            <person name="Lucas S."/>
            <person name="Hammon N."/>
            <person name="Deshpande S."/>
            <person name="Cheng J.F."/>
            <person name="Han C."/>
            <person name="Tapia R."/>
            <person name="Goodwin L.A."/>
            <person name="Pitluck S."/>
            <person name="Liolios K."/>
            <person name="Pagani I."/>
            <person name="Ivanova N."/>
            <person name="Mikhailova N."/>
            <person name="Pati A."/>
            <person name="Palaniappan K."/>
            <person name="Land M."/>
            <person name="Pan C."/>
            <person name="Rohde M."/>
            <person name="Pukall R."/>
            <person name="Goker M."/>
            <person name="Detter J.C."/>
            <person name="Woyke T."/>
            <person name="Bristow J."/>
            <person name="Eisen J.A."/>
            <person name="Markowitz V."/>
            <person name="Hugenholtz P."/>
            <person name="Kyrpides N.C."/>
            <person name="Klenk H.P."/>
            <person name="Mavromatis K."/>
        </authorList>
    </citation>
    <scope>NUCLEOTIDE SEQUENCE [LARGE SCALE GENOMIC DNA]</scope>
    <source>
        <strain evidence="3">ATCC 700253 / DSM 10332 / NAL</strain>
    </source>
</reference>
<feature type="compositionally biased region" description="Gly residues" evidence="1">
    <location>
        <begin position="84"/>
        <end position="104"/>
    </location>
</feature>
<keyword evidence="3" id="KW-1185">Reference proteome</keyword>
<reference evidence="3" key="1">
    <citation type="submission" date="2011-12" db="EMBL/GenBank/DDBJ databases">
        <title>The complete genome of chromosome of Sulfobacillus acidophilus DSM 10332.</title>
        <authorList>
            <person name="Lucas S."/>
            <person name="Han J."/>
            <person name="Lapidus A."/>
            <person name="Bruce D."/>
            <person name="Goodwin L."/>
            <person name="Pitluck S."/>
            <person name="Peters L."/>
            <person name="Kyrpides N."/>
            <person name="Mavromatis K."/>
            <person name="Ivanova N."/>
            <person name="Mikhailova N."/>
            <person name="Chertkov O."/>
            <person name="Saunders E."/>
            <person name="Detter J.C."/>
            <person name="Tapia R."/>
            <person name="Han C."/>
            <person name="Land M."/>
            <person name="Hauser L."/>
            <person name="Markowitz V."/>
            <person name="Cheng J.-F."/>
            <person name="Hugenholtz P."/>
            <person name="Woyke T."/>
            <person name="Wu D."/>
            <person name="Pukall R."/>
            <person name="Gehrich-Schroeter G."/>
            <person name="Schneider S."/>
            <person name="Klenk H.-P."/>
            <person name="Eisen J.A."/>
        </authorList>
    </citation>
    <scope>NUCLEOTIDE SEQUENCE [LARGE SCALE GENOMIC DNA]</scope>
    <source>
        <strain evidence="3">ATCC 700253 / DSM 10332 / NAL</strain>
    </source>
</reference>
<dbReference type="KEGG" id="sap:Sulac_2530"/>
<dbReference type="STRING" id="679936.Sulac_2530"/>
<dbReference type="EMBL" id="CP003179">
    <property type="protein sequence ID" value="AEW05992.1"/>
    <property type="molecule type" value="Genomic_DNA"/>
</dbReference>
<accession>G8TWK3</accession>
<evidence type="ECO:0000313" key="2">
    <source>
        <dbReference type="EMBL" id="AEW05992.1"/>
    </source>
</evidence>
<dbReference type="PANTHER" id="PTHR30510">
    <property type="entry name" value="UPF0229 PROTEIN YEAH"/>
    <property type="match status" value="1"/>
</dbReference>
<sequence length="378" mass="42235">MRRYSVSDTPRHEWNVAADQRRHRAKVEEAIRQHLADMVADEKIVMSDGQKTLAVPIPEFSEFRIRFERQGQESVGHRLDTPGEGDGPGTPGQGNQGTKEGGSTPGIDVEETLITLEDVQRAVFDNLALPDLDLNKPAPGAGMDYTPVTVARTGIRSQWDKRRTLKNYLLRRQKAGGEVTGGLIADDLRFRLSEPVHQEQGGAVVIAMMDTSGSMGSFEKYLAKSFFFWTQAFLRQKYPAVDMVFLAHDVRAREVDEDSFFHRGASGGTVSSSVYRLALEVVETRYPPDRFNVYAFHFTDGGNLTSDNGLAVETGSRLSQMVTLFGYGEIHDTERNPSPLYQEFMRLNNVGVVILRTKEDIFKAMLAFFGPKGEVRHA</sequence>
<protein>
    <recommendedName>
        <fullName evidence="4">Sporulation protein YhbH</fullName>
    </recommendedName>
</protein>
<evidence type="ECO:0000313" key="3">
    <source>
        <dbReference type="Proteomes" id="UP000005439"/>
    </source>
</evidence>